<dbReference type="AlphaFoldDB" id="A0A915NJD6"/>
<dbReference type="Proteomes" id="UP000887560">
    <property type="component" value="Unplaced"/>
</dbReference>
<organism evidence="1 2">
    <name type="scientific">Meloidogyne floridensis</name>
    <dbReference type="NCBI Taxonomy" id="298350"/>
    <lineage>
        <taxon>Eukaryota</taxon>
        <taxon>Metazoa</taxon>
        <taxon>Ecdysozoa</taxon>
        <taxon>Nematoda</taxon>
        <taxon>Chromadorea</taxon>
        <taxon>Rhabditida</taxon>
        <taxon>Tylenchina</taxon>
        <taxon>Tylenchomorpha</taxon>
        <taxon>Tylenchoidea</taxon>
        <taxon>Meloidogynidae</taxon>
        <taxon>Meloidogyninae</taxon>
        <taxon>Meloidogyne</taxon>
    </lineage>
</organism>
<dbReference type="WBParaSite" id="scf7180000417382.g1223">
    <property type="protein sequence ID" value="scf7180000417382.g1223"/>
    <property type="gene ID" value="scf7180000417382.g1223"/>
</dbReference>
<accession>A0A915NJD6</accession>
<reference evidence="2" key="1">
    <citation type="submission" date="2022-11" db="UniProtKB">
        <authorList>
            <consortium name="WormBaseParasite"/>
        </authorList>
    </citation>
    <scope>IDENTIFICATION</scope>
</reference>
<evidence type="ECO:0000313" key="1">
    <source>
        <dbReference type="Proteomes" id="UP000887560"/>
    </source>
</evidence>
<name>A0A915NJD6_9BILA</name>
<sequence length="246" mass="29809">MMKRKLSELKLIKTINEQYKTSILSKQLIMPKLKIIKFSDYKNAPNKVKNKIMINSNKKYLKNIKEKIEFYEELKLENNWQEINLKIRKMELMRKINKHDEYENLIKEIRECYENIKKQEKLKNPIPYEELKIRLITTFQLRGILEIYKPLADKLNYFNENNENKLKEIINFLEGFEEIFEDLDENFGINTKIPNFMKINGKNLIKKLIKNKIEVEIIKVSVEENKKYIVGKIEEIDDWLENKMKN</sequence>
<proteinExistence type="predicted"/>
<protein>
    <submittedName>
        <fullName evidence="2">Uncharacterized protein</fullName>
    </submittedName>
</protein>
<keyword evidence="1" id="KW-1185">Reference proteome</keyword>
<evidence type="ECO:0000313" key="2">
    <source>
        <dbReference type="WBParaSite" id="scf7180000417382.g1223"/>
    </source>
</evidence>